<proteinExistence type="inferred from homology"/>
<dbReference type="GO" id="GO:0004851">
    <property type="term" value="F:uroporphyrin-III C-methyltransferase activity"/>
    <property type="evidence" value="ECO:0007669"/>
    <property type="project" value="UniProtKB-EC"/>
</dbReference>
<reference evidence="9 10" key="1">
    <citation type="submission" date="2023-01" db="EMBL/GenBank/DDBJ databases">
        <title>Novel diversity within Roseofilum (Cyanobacteria; Desertifilaceae) from marine benthic mats with descriptions of four novel species.</title>
        <authorList>
            <person name="Wang Y."/>
            <person name="Berthold D.E."/>
            <person name="Hu J."/>
            <person name="Lefler F.W."/>
            <person name="Laughinghouse H.D. IV."/>
        </authorList>
    </citation>
    <scope>NUCLEOTIDE SEQUENCE [LARGE SCALE GENOMIC DNA]</scope>
    <source>
        <strain evidence="9 10">BLCC-M143</strain>
    </source>
</reference>
<keyword evidence="2 6" id="KW-0489">Methyltransferase</keyword>
<organism evidence="9 10">
    <name type="scientific">Roseofilum casamattae BLCC-M143</name>
    <dbReference type="NCBI Taxonomy" id="3022442"/>
    <lineage>
        <taxon>Bacteria</taxon>
        <taxon>Bacillati</taxon>
        <taxon>Cyanobacteriota</taxon>
        <taxon>Cyanophyceae</taxon>
        <taxon>Desertifilales</taxon>
        <taxon>Desertifilaceae</taxon>
        <taxon>Roseofilum</taxon>
        <taxon>Roseofilum casamattae</taxon>
    </lineage>
</organism>
<dbReference type="PANTHER" id="PTHR45790:SF3">
    <property type="entry name" value="S-ADENOSYL-L-METHIONINE-DEPENDENT UROPORPHYRINOGEN III METHYLTRANSFERASE, CHLOROPLASTIC"/>
    <property type="match status" value="1"/>
</dbReference>
<keyword evidence="5" id="KW-0627">Porphyrin biosynthesis</keyword>
<dbReference type="InterPro" id="IPR003754">
    <property type="entry name" value="4pyrrol_synth_uPrphyn_synth"/>
</dbReference>
<dbReference type="InterPro" id="IPR006366">
    <property type="entry name" value="CobA/CysG_C"/>
</dbReference>
<dbReference type="InterPro" id="IPR014777">
    <property type="entry name" value="4pyrrole_Mease_sub1"/>
</dbReference>
<keyword evidence="4" id="KW-0949">S-adenosyl-L-methionine</keyword>
<dbReference type="Gene3D" id="3.40.1010.10">
    <property type="entry name" value="Cobalt-precorrin-4 Transmethylase, Domain 1"/>
    <property type="match status" value="1"/>
</dbReference>
<evidence type="ECO:0000313" key="9">
    <source>
        <dbReference type="EMBL" id="MDJ1181851.1"/>
    </source>
</evidence>
<dbReference type="GO" id="GO:0032259">
    <property type="term" value="P:methylation"/>
    <property type="evidence" value="ECO:0007669"/>
    <property type="project" value="UniProtKB-KW"/>
</dbReference>
<dbReference type="InterPro" id="IPR035996">
    <property type="entry name" value="4pyrrol_Methylase_sf"/>
</dbReference>
<comment type="similarity">
    <text evidence="6">Belongs to the precorrin methyltransferase family.</text>
</comment>
<dbReference type="PANTHER" id="PTHR45790">
    <property type="entry name" value="SIROHEME SYNTHASE-RELATED"/>
    <property type="match status" value="1"/>
</dbReference>
<evidence type="ECO:0000256" key="1">
    <source>
        <dbReference type="ARBA" id="ARBA00012162"/>
    </source>
</evidence>
<dbReference type="RefSeq" id="WP_347178954.1">
    <property type="nucleotide sequence ID" value="NZ_JAQOSQ010000001.1"/>
</dbReference>
<dbReference type="CDD" id="cd06578">
    <property type="entry name" value="HemD"/>
    <property type="match status" value="1"/>
</dbReference>
<name>A0ABT7BTN0_9CYAN</name>
<dbReference type="InterPro" id="IPR036108">
    <property type="entry name" value="4pyrrol_syn_uPrphyn_synt_sf"/>
</dbReference>
<evidence type="ECO:0000256" key="6">
    <source>
        <dbReference type="RuleBase" id="RU003960"/>
    </source>
</evidence>
<dbReference type="Proteomes" id="UP001232992">
    <property type="component" value="Unassembled WGS sequence"/>
</dbReference>
<dbReference type="Gene3D" id="3.40.50.10090">
    <property type="match status" value="2"/>
</dbReference>
<evidence type="ECO:0000256" key="3">
    <source>
        <dbReference type="ARBA" id="ARBA00022679"/>
    </source>
</evidence>
<dbReference type="SUPFAM" id="SSF53790">
    <property type="entry name" value="Tetrapyrrole methylase"/>
    <property type="match status" value="1"/>
</dbReference>
<dbReference type="NCBIfam" id="TIGR01469">
    <property type="entry name" value="cobA_cysG_Cterm"/>
    <property type="match status" value="1"/>
</dbReference>
<dbReference type="PROSITE" id="PS00840">
    <property type="entry name" value="SUMT_2"/>
    <property type="match status" value="1"/>
</dbReference>
<dbReference type="Gene3D" id="3.30.950.10">
    <property type="entry name" value="Methyltransferase, Cobalt-precorrin-4 Transmethylase, Domain 2"/>
    <property type="match status" value="1"/>
</dbReference>
<dbReference type="InterPro" id="IPR000878">
    <property type="entry name" value="4pyrrol_Mease"/>
</dbReference>
<keyword evidence="10" id="KW-1185">Reference proteome</keyword>
<dbReference type="CDD" id="cd11642">
    <property type="entry name" value="SUMT"/>
    <property type="match status" value="1"/>
</dbReference>
<dbReference type="InterPro" id="IPR050161">
    <property type="entry name" value="Siro_Cobalamin_biosynth"/>
</dbReference>
<gene>
    <name evidence="9" type="primary">cobA</name>
    <name evidence="9" type="ORF">PMH09_01465</name>
</gene>
<sequence>MTLGKVYLVGAGLGSLDTLTLRGYHLLKQAEVLVYDALVDRRLLAEVSPRCLLVDVGKRGGQPSTPQTQINRLLAYYCQQGHQVVRLKSGDPLIFGRSAAELEALATENCPVEIVPGVSSAIAAPTLAGIPLTDAELSSGFTVVSAHNPESLNWSILARVDTLVLLMGGRSLPEIVALLLENGKPEFTLVAIIRWAGFPEQEIWQGTLRNIVKLTAGETLSPTVIIIGNVIEKRSLFSSLVHLPDMPLSNQTILVTRSAGQSSNFTQLLEQKGARVIEMPALEIVPPSTWELMDKAIANLAQFDWLILTSSNAVEYFWERLNFHGLDSRALGRIKLAVVGKKTAFVLRKKGLEPDYIPPNFIADSLVENFPESLSGKQLLFPRVETGGREVLVKECTEQGATVTEVPAYQSQCPTTVPPEAAQALQNQEINIITFASSKTVKNGMKLIRELGNISLDSVCIASIGPQTSKTCLELLGRVDIEAEEYTLEGLTESIIEWVGDRKN</sequence>
<dbReference type="InterPro" id="IPR003043">
    <property type="entry name" value="Uropor_MeTrfase_CS"/>
</dbReference>
<dbReference type="EMBL" id="JAQOSQ010000001">
    <property type="protein sequence ID" value="MDJ1181851.1"/>
    <property type="molecule type" value="Genomic_DNA"/>
</dbReference>
<evidence type="ECO:0000259" key="8">
    <source>
        <dbReference type="Pfam" id="PF02602"/>
    </source>
</evidence>
<dbReference type="NCBIfam" id="NF004790">
    <property type="entry name" value="PRK06136.1"/>
    <property type="match status" value="1"/>
</dbReference>
<accession>A0ABT7BTN0</accession>
<dbReference type="EC" id="2.1.1.107" evidence="1"/>
<evidence type="ECO:0000259" key="7">
    <source>
        <dbReference type="Pfam" id="PF00590"/>
    </source>
</evidence>
<feature type="domain" description="Tetrapyrrole biosynthesis uroporphyrinogen III synthase" evidence="8">
    <location>
        <begin position="265"/>
        <end position="493"/>
    </location>
</feature>
<dbReference type="Pfam" id="PF02602">
    <property type="entry name" value="HEM4"/>
    <property type="match status" value="1"/>
</dbReference>
<evidence type="ECO:0000256" key="4">
    <source>
        <dbReference type="ARBA" id="ARBA00022691"/>
    </source>
</evidence>
<feature type="domain" description="Tetrapyrrole methylase" evidence="7">
    <location>
        <begin position="5"/>
        <end position="211"/>
    </location>
</feature>
<evidence type="ECO:0000313" key="10">
    <source>
        <dbReference type="Proteomes" id="UP001232992"/>
    </source>
</evidence>
<protein>
    <recommendedName>
        <fullName evidence="1">uroporphyrinogen-III C-methyltransferase</fullName>
        <ecNumber evidence="1">2.1.1.107</ecNumber>
    </recommendedName>
</protein>
<evidence type="ECO:0000256" key="5">
    <source>
        <dbReference type="ARBA" id="ARBA00023244"/>
    </source>
</evidence>
<dbReference type="SUPFAM" id="SSF69618">
    <property type="entry name" value="HemD-like"/>
    <property type="match status" value="1"/>
</dbReference>
<keyword evidence="3 6" id="KW-0808">Transferase</keyword>
<dbReference type="Pfam" id="PF00590">
    <property type="entry name" value="TP_methylase"/>
    <property type="match status" value="1"/>
</dbReference>
<comment type="caution">
    <text evidence="9">The sequence shown here is derived from an EMBL/GenBank/DDBJ whole genome shotgun (WGS) entry which is preliminary data.</text>
</comment>
<evidence type="ECO:0000256" key="2">
    <source>
        <dbReference type="ARBA" id="ARBA00022603"/>
    </source>
</evidence>
<dbReference type="InterPro" id="IPR014776">
    <property type="entry name" value="4pyrrole_Mease_sub2"/>
</dbReference>